<dbReference type="EMBL" id="CASHTH010002909">
    <property type="protein sequence ID" value="CAI8036944.1"/>
    <property type="molecule type" value="Genomic_DNA"/>
</dbReference>
<sequence length="89" mass="9312">MALPTPPTAEDIEEDLASALHTDPAFSLPGEASGDCVGDEVTAVAEQAVQFVLAYDSLKEDSGRSLPATLAALEQNMAELRTVIRAPSK</sequence>
<gene>
    <name evidence="1" type="ORF">GBAR_LOCUS20691</name>
</gene>
<proteinExistence type="predicted"/>
<name>A0AA35SWG5_GEOBA</name>
<dbReference type="Proteomes" id="UP001174909">
    <property type="component" value="Unassembled WGS sequence"/>
</dbReference>
<evidence type="ECO:0000313" key="2">
    <source>
        <dbReference type="Proteomes" id="UP001174909"/>
    </source>
</evidence>
<accession>A0AA35SWG5</accession>
<keyword evidence="2" id="KW-1185">Reference proteome</keyword>
<organism evidence="1 2">
    <name type="scientific">Geodia barretti</name>
    <name type="common">Barrett's horny sponge</name>
    <dbReference type="NCBI Taxonomy" id="519541"/>
    <lineage>
        <taxon>Eukaryota</taxon>
        <taxon>Metazoa</taxon>
        <taxon>Porifera</taxon>
        <taxon>Demospongiae</taxon>
        <taxon>Heteroscleromorpha</taxon>
        <taxon>Tetractinellida</taxon>
        <taxon>Astrophorina</taxon>
        <taxon>Geodiidae</taxon>
        <taxon>Geodia</taxon>
    </lineage>
</organism>
<protein>
    <submittedName>
        <fullName evidence="1">Uncharacterized protein</fullName>
    </submittedName>
</protein>
<evidence type="ECO:0000313" key="1">
    <source>
        <dbReference type="EMBL" id="CAI8036944.1"/>
    </source>
</evidence>
<dbReference type="AlphaFoldDB" id="A0AA35SWG5"/>
<comment type="caution">
    <text evidence="1">The sequence shown here is derived from an EMBL/GenBank/DDBJ whole genome shotgun (WGS) entry which is preliminary data.</text>
</comment>
<reference evidence="1" key="1">
    <citation type="submission" date="2023-03" db="EMBL/GenBank/DDBJ databases">
        <authorList>
            <person name="Steffen K."/>
            <person name="Cardenas P."/>
        </authorList>
    </citation>
    <scope>NUCLEOTIDE SEQUENCE</scope>
</reference>